<evidence type="ECO:0000313" key="1">
    <source>
        <dbReference type="EMBL" id="MBB3891762.1"/>
    </source>
</evidence>
<dbReference type="Gene3D" id="3.90.180.10">
    <property type="entry name" value="Medium-chain alcohol dehydrogenases, catalytic domain"/>
    <property type="match status" value="1"/>
</dbReference>
<sequence>MSDWDVLVAKDDLRKIEVREAAPRAPLADGEVRLEVERFSLTANNITYGLIGEAFGYWKFFPAGEGLGRIPVWGFAKVVESNAADAPVGLRVFGYLPMSSSFVARLARKGGGYVDTSAHRAELPPTYNAYAEAPQDAMDDHRALLRPLFMTSWLLDDFLSEDGALKTLVLSSASSKTAMGLAWFARRRGMPVAGLTSPGNAQTLAGLGLYDRIVPYDEAGSLKVEGPAVYVDFAGDARVNETVHAALGGDLARSIIVGGTHWSGDRAPRALAGPQPVLFFAPDQIRKRAAEWPQQELDARFTAALGEFVADAGWLKLKQSTGPEGLLAAYREVLEGRARPDEGHIIRPV</sequence>
<dbReference type="RefSeq" id="WP_183773173.1">
    <property type="nucleotide sequence ID" value="NZ_JACIDK010000003.1"/>
</dbReference>
<reference evidence="1 2" key="1">
    <citation type="submission" date="2020-08" db="EMBL/GenBank/DDBJ databases">
        <title>Genomic Encyclopedia of Type Strains, Phase IV (KMG-IV): sequencing the most valuable type-strain genomes for metagenomic binning, comparative biology and taxonomic classification.</title>
        <authorList>
            <person name="Goeker M."/>
        </authorList>
    </citation>
    <scope>NUCLEOTIDE SEQUENCE [LARGE SCALE GENOMIC DNA]</scope>
    <source>
        <strain evidence="1 2">DSM 21793</strain>
    </source>
</reference>
<dbReference type="InterPro" id="IPR021276">
    <property type="entry name" value="DUF2855"/>
</dbReference>
<protein>
    <submittedName>
        <fullName evidence="1">NADPH:quinone reductase-like Zn-dependent oxidoreductase</fullName>
    </submittedName>
</protein>
<evidence type="ECO:0000313" key="2">
    <source>
        <dbReference type="Proteomes" id="UP000530564"/>
    </source>
</evidence>
<organism evidence="1 2">
    <name type="scientific">Phenylobacterium haematophilum</name>
    <dbReference type="NCBI Taxonomy" id="98513"/>
    <lineage>
        <taxon>Bacteria</taxon>
        <taxon>Pseudomonadati</taxon>
        <taxon>Pseudomonadota</taxon>
        <taxon>Alphaproteobacteria</taxon>
        <taxon>Caulobacterales</taxon>
        <taxon>Caulobacteraceae</taxon>
        <taxon>Phenylobacterium</taxon>
    </lineage>
</organism>
<dbReference type="Gene3D" id="3.40.50.720">
    <property type="entry name" value="NAD(P)-binding Rossmann-like Domain"/>
    <property type="match status" value="1"/>
</dbReference>
<keyword evidence="2" id="KW-1185">Reference proteome</keyword>
<dbReference type="Proteomes" id="UP000530564">
    <property type="component" value="Unassembled WGS sequence"/>
</dbReference>
<accession>A0A840A2V1</accession>
<dbReference type="AlphaFoldDB" id="A0A840A2V1"/>
<proteinExistence type="predicted"/>
<name>A0A840A2V1_9CAUL</name>
<dbReference type="EMBL" id="JACIDK010000003">
    <property type="protein sequence ID" value="MBB3891762.1"/>
    <property type="molecule type" value="Genomic_DNA"/>
</dbReference>
<dbReference type="Pfam" id="PF11017">
    <property type="entry name" value="DUF2855"/>
    <property type="match status" value="1"/>
</dbReference>
<comment type="caution">
    <text evidence="1">The sequence shown here is derived from an EMBL/GenBank/DDBJ whole genome shotgun (WGS) entry which is preliminary data.</text>
</comment>
<gene>
    <name evidence="1" type="ORF">GGQ61_002490</name>
</gene>